<dbReference type="Proteomes" id="UP001244341">
    <property type="component" value="Chromosome 4b"/>
</dbReference>
<accession>A0ABY8TU50</accession>
<keyword evidence="3" id="KW-1185">Reference proteome</keyword>
<reference evidence="2 3" key="1">
    <citation type="submission" date="2023-05" db="EMBL/GenBank/DDBJ databases">
        <title>A 100% complete, gapless, phased diploid assembly of the Scenedesmus obliquus UTEX 3031 genome.</title>
        <authorList>
            <person name="Biondi T.C."/>
            <person name="Hanschen E.R."/>
            <person name="Kwon T."/>
            <person name="Eng W."/>
            <person name="Kruse C.P.S."/>
            <person name="Koehler S.I."/>
            <person name="Kunde Y."/>
            <person name="Gleasner C.D."/>
            <person name="You Mak K.T."/>
            <person name="Polle J."/>
            <person name="Hovde B.T."/>
            <person name="Starkenburg S.R."/>
        </authorList>
    </citation>
    <scope>NUCLEOTIDE SEQUENCE [LARGE SCALE GENOMIC DNA]</scope>
    <source>
        <strain evidence="2 3">DOE0152z</strain>
    </source>
</reference>
<evidence type="ECO:0000313" key="2">
    <source>
        <dbReference type="EMBL" id="WIA12673.1"/>
    </source>
</evidence>
<name>A0ABY8TU50_TETOB</name>
<evidence type="ECO:0000256" key="1">
    <source>
        <dbReference type="SAM" id="MobiDB-lite"/>
    </source>
</evidence>
<protein>
    <submittedName>
        <fullName evidence="2">Uncharacterized protein</fullName>
    </submittedName>
</protein>
<feature type="region of interest" description="Disordered" evidence="1">
    <location>
        <begin position="98"/>
        <end position="153"/>
    </location>
</feature>
<sequence length="153" mass="15398">MACISFRQASFKQGTAKPATRRAVRVMAVHQPNKPMTDFVAAAAAAVLLASSTAPALASSPLNPAIPELAGPASSTAPALASPLNPAIPELAGPVGKLLNKLDAQDPPKGVPGPKVEGQFRANPAKARALALENSPAGSPGAEAKAARERLGK</sequence>
<evidence type="ECO:0000313" key="3">
    <source>
        <dbReference type="Proteomes" id="UP001244341"/>
    </source>
</evidence>
<proteinExistence type="predicted"/>
<dbReference type="EMBL" id="CP126211">
    <property type="protein sequence ID" value="WIA12673.1"/>
    <property type="molecule type" value="Genomic_DNA"/>
</dbReference>
<organism evidence="2 3">
    <name type="scientific">Tetradesmus obliquus</name>
    <name type="common">Green alga</name>
    <name type="synonym">Acutodesmus obliquus</name>
    <dbReference type="NCBI Taxonomy" id="3088"/>
    <lineage>
        <taxon>Eukaryota</taxon>
        <taxon>Viridiplantae</taxon>
        <taxon>Chlorophyta</taxon>
        <taxon>core chlorophytes</taxon>
        <taxon>Chlorophyceae</taxon>
        <taxon>CS clade</taxon>
        <taxon>Sphaeropleales</taxon>
        <taxon>Scenedesmaceae</taxon>
        <taxon>Tetradesmus</taxon>
    </lineage>
</organism>
<gene>
    <name evidence="2" type="ORF">OEZ85_006315</name>
</gene>